<dbReference type="Proteomes" id="UP000076858">
    <property type="component" value="Unassembled WGS sequence"/>
</dbReference>
<reference evidence="1 2" key="1">
    <citation type="submission" date="2016-03" db="EMBL/GenBank/DDBJ databases">
        <title>EvidentialGene: Evidence-directed Construction of Genes on Genomes.</title>
        <authorList>
            <person name="Gilbert D.G."/>
            <person name="Choi J.-H."/>
            <person name="Mockaitis K."/>
            <person name="Colbourne J."/>
            <person name="Pfrender M."/>
        </authorList>
    </citation>
    <scope>NUCLEOTIDE SEQUENCE [LARGE SCALE GENOMIC DNA]</scope>
    <source>
        <strain evidence="1 2">Xinb3</strain>
        <tissue evidence="1">Complete organism</tissue>
    </source>
</reference>
<protein>
    <submittedName>
        <fullName evidence="1">Uncharacterized protein</fullName>
    </submittedName>
</protein>
<gene>
    <name evidence="1" type="ORF">APZ42_008171</name>
</gene>
<evidence type="ECO:0000313" key="1">
    <source>
        <dbReference type="EMBL" id="KZR97127.1"/>
    </source>
</evidence>
<comment type="caution">
    <text evidence="1">The sequence shown here is derived from an EMBL/GenBank/DDBJ whole genome shotgun (WGS) entry which is preliminary data.</text>
</comment>
<evidence type="ECO:0000313" key="2">
    <source>
        <dbReference type="Proteomes" id="UP000076858"/>
    </source>
</evidence>
<organism evidence="1 2">
    <name type="scientific">Daphnia magna</name>
    <dbReference type="NCBI Taxonomy" id="35525"/>
    <lineage>
        <taxon>Eukaryota</taxon>
        <taxon>Metazoa</taxon>
        <taxon>Ecdysozoa</taxon>
        <taxon>Arthropoda</taxon>
        <taxon>Crustacea</taxon>
        <taxon>Branchiopoda</taxon>
        <taxon>Diplostraca</taxon>
        <taxon>Cladocera</taxon>
        <taxon>Anomopoda</taxon>
        <taxon>Daphniidae</taxon>
        <taxon>Daphnia</taxon>
    </lineage>
</organism>
<dbReference type="AlphaFoldDB" id="A0A164ETW6"/>
<accession>A0A164ETW6</accession>
<keyword evidence="2" id="KW-1185">Reference proteome</keyword>
<proteinExistence type="predicted"/>
<sequence>MPENLSGASCQRPLPLLWIDPQLFFRFITIHLELK</sequence>
<dbReference type="EMBL" id="LRGB01022530">
    <property type="protein sequence ID" value="KZR97127.1"/>
    <property type="molecule type" value="Genomic_DNA"/>
</dbReference>
<name>A0A164ETW6_9CRUS</name>